<reference evidence="2" key="1">
    <citation type="journal article" date="2014" name="Science">
        <title>The coffee genome provides insight into the convergent evolution of caffeine biosynthesis.</title>
        <authorList>
            <person name="Denoeud F."/>
            <person name="Carretero-Paulet L."/>
            <person name="Dereeper A."/>
            <person name="Droc G."/>
            <person name="Guyot R."/>
            <person name="Pietrella M."/>
            <person name="Zheng C."/>
            <person name="Alberti A."/>
            <person name="Anthony F."/>
            <person name="Aprea G."/>
            <person name="Aury J.M."/>
            <person name="Bento P."/>
            <person name="Bernard M."/>
            <person name="Bocs S."/>
            <person name="Campa C."/>
            <person name="Cenci A."/>
            <person name="Combes M.C."/>
            <person name="Crouzillat D."/>
            <person name="Da Silva C."/>
            <person name="Daddiego L."/>
            <person name="De Bellis F."/>
            <person name="Dussert S."/>
            <person name="Garsmeur O."/>
            <person name="Gayraud T."/>
            <person name="Guignon V."/>
            <person name="Jahn K."/>
            <person name="Jamilloux V."/>
            <person name="Joet T."/>
            <person name="Labadie K."/>
            <person name="Lan T."/>
            <person name="Leclercq J."/>
            <person name="Lepelley M."/>
            <person name="Leroy T."/>
            <person name="Li L.T."/>
            <person name="Librado P."/>
            <person name="Lopez L."/>
            <person name="Munoz A."/>
            <person name="Noel B."/>
            <person name="Pallavicini A."/>
            <person name="Perrotta G."/>
            <person name="Poncet V."/>
            <person name="Pot D."/>
            <person name="Priyono X."/>
            <person name="Rigoreau M."/>
            <person name="Rouard M."/>
            <person name="Rozas J."/>
            <person name="Tranchant-Dubreuil C."/>
            <person name="VanBuren R."/>
            <person name="Zhang Q."/>
            <person name="Andrade A.C."/>
            <person name="Argout X."/>
            <person name="Bertrand B."/>
            <person name="de Kochko A."/>
            <person name="Graziosi G."/>
            <person name="Henry R.J."/>
            <person name="Jayarama X."/>
            <person name="Ming R."/>
            <person name="Nagai C."/>
            <person name="Rounsley S."/>
            <person name="Sankoff D."/>
            <person name="Giuliano G."/>
            <person name="Albert V.A."/>
            <person name="Wincker P."/>
            <person name="Lashermes P."/>
        </authorList>
    </citation>
    <scope>NUCLEOTIDE SEQUENCE [LARGE SCALE GENOMIC DNA]</scope>
    <source>
        <strain evidence="2">cv. DH200-94</strain>
    </source>
</reference>
<evidence type="ECO:0000313" key="1">
    <source>
        <dbReference type="EMBL" id="CDP04706.1"/>
    </source>
</evidence>
<organism evidence="1 2">
    <name type="scientific">Coffea canephora</name>
    <name type="common">Robusta coffee</name>
    <dbReference type="NCBI Taxonomy" id="49390"/>
    <lineage>
        <taxon>Eukaryota</taxon>
        <taxon>Viridiplantae</taxon>
        <taxon>Streptophyta</taxon>
        <taxon>Embryophyta</taxon>
        <taxon>Tracheophyta</taxon>
        <taxon>Spermatophyta</taxon>
        <taxon>Magnoliopsida</taxon>
        <taxon>eudicotyledons</taxon>
        <taxon>Gunneridae</taxon>
        <taxon>Pentapetalae</taxon>
        <taxon>asterids</taxon>
        <taxon>lamiids</taxon>
        <taxon>Gentianales</taxon>
        <taxon>Rubiaceae</taxon>
        <taxon>Ixoroideae</taxon>
        <taxon>Gardenieae complex</taxon>
        <taxon>Bertiereae - Coffeeae clade</taxon>
        <taxon>Coffeeae</taxon>
        <taxon>Coffea</taxon>
    </lineage>
</organism>
<evidence type="ECO:0000313" key="2">
    <source>
        <dbReference type="Proteomes" id="UP000295252"/>
    </source>
</evidence>
<accession>A0A068U8C1</accession>
<dbReference type="Gramene" id="CDP04706">
    <property type="protein sequence ID" value="CDP04706"/>
    <property type="gene ID" value="GSCOC_T00018769001"/>
</dbReference>
<keyword evidence="2" id="KW-1185">Reference proteome</keyword>
<sequence length="72" mass="8307">MGSSCCSMLWCYYMLYGRLLKKKIVLRELRRQVLLGNMTCASNYKKDTSIGSTIVPAPCVHTFHSFRCLRLL</sequence>
<dbReference type="InParanoid" id="A0A068U8C1"/>
<protein>
    <submittedName>
        <fullName evidence="1">Uncharacterized protein</fullName>
    </submittedName>
</protein>
<name>A0A068U8C1_COFCA</name>
<dbReference type="EMBL" id="HG739097">
    <property type="protein sequence ID" value="CDP04706.1"/>
    <property type="molecule type" value="Genomic_DNA"/>
</dbReference>
<gene>
    <name evidence="1" type="ORF">GSCOC_T00018769001</name>
</gene>
<proteinExistence type="predicted"/>
<dbReference type="Proteomes" id="UP000295252">
    <property type="component" value="Chromosome IX"/>
</dbReference>
<dbReference type="AlphaFoldDB" id="A0A068U8C1"/>